<organism evidence="4 5">
    <name type="scientific">Lentinula lateritia</name>
    <dbReference type="NCBI Taxonomy" id="40482"/>
    <lineage>
        <taxon>Eukaryota</taxon>
        <taxon>Fungi</taxon>
        <taxon>Dikarya</taxon>
        <taxon>Basidiomycota</taxon>
        <taxon>Agaricomycotina</taxon>
        <taxon>Agaricomycetes</taxon>
        <taxon>Agaricomycetidae</taxon>
        <taxon>Agaricales</taxon>
        <taxon>Marasmiineae</taxon>
        <taxon>Omphalotaceae</taxon>
        <taxon>Lentinula</taxon>
    </lineage>
</organism>
<reference evidence="4" key="2">
    <citation type="journal article" date="2023" name="Proc. Natl. Acad. Sci. U.S.A.">
        <title>A global phylogenomic analysis of the shiitake genus Lentinula.</title>
        <authorList>
            <person name="Sierra-Patev S."/>
            <person name="Min B."/>
            <person name="Naranjo-Ortiz M."/>
            <person name="Looney B."/>
            <person name="Konkel Z."/>
            <person name="Slot J.C."/>
            <person name="Sakamoto Y."/>
            <person name="Steenwyk J.L."/>
            <person name="Rokas A."/>
            <person name="Carro J."/>
            <person name="Camarero S."/>
            <person name="Ferreira P."/>
            <person name="Molpeceres G."/>
            <person name="Ruiz-Duenas F.J."/>
            <person name="Serrano A."/>
            <person name="Henrissat B."/>
            <person name="Drula E."/>
            <person name="Hughes K.W."/>
            <person name="Mata J.L."/>
            <person name="Ishikawa N.K."/>
            <person name="Vargas-Isla R."/>
            <person name="Ushijima S."/>
            <person name="Smith C.A."/>
            <person name="Donoghue J."/>
            <person name="Ahrendt S."/>
            <person name="Andreopoulos W."/>
            <person name="He G."/>
            <person name="LaButti K."/>
            <person name="Lipzen A."/>
            <person name="Ng V."/>
            <person name="Riley R."/>
            <person name="Sandor L."/>
            <person name="Barry K."/>
            <person name="Martinez A.T."/>
            <person name="Xiao Y."/>
            <person name="Gibbons J.G."/>
            <person name="Terashima K."/>
            <person name="Grigoriev I.V."/>
            <person name="Hibbett D."/>
        </authorList>
    </citation>
    <scope>NUCLEOTIDE SEQUENCE</scope>
    <source>
        <strain evidence="4">Sp2 HRB7682 ss15</strain>
    </source>
</reference>
<feature type="region of interest" description="Disordered" evidence="1">
    <location>
        <begin position="195"/>
        <end position="222"/>
    </location>
</feature>
<proteinExistence type="predicted"/>
<accession>A0A9W9E177</accession>
<dbReference type="SUPFAM" id="SSF52540">
    <property type="entry name" value="P-loop containing nucleoside triphosphate hydrolases"/>
    <property type="match status" value="1"/>
</dbReference>
<dbReference type="CDD" id="cd00882">
    <property type="entry name" value="Ras_like_GTPase"/>
    <property type="match status" value="1"/>
</dbReference>
<feature type="compositionally biased region" description="Acidic residues" evidence="1">
    <location>
        <begin position="149"/>
        <end position="160"/>
    </location>
</feature>
<dbReference type="Pfam" id="PF01926">
    <property type="entry name" value="MMR_HSR1"/>
    <property type="match status" value="1"/>
</dbReference>
<evidence type="ECO:0000256" key="1">
    <source>
        <dbReference type="SAM" id="MobiDB-lite"/>
    </source>
</evidence>
<sequence>MRNKSAVVGIAVGGVVVVVCGILVFIFVMWKRRRRVLWRTNSPDTPYTERPGRVLIRGHSPDGASHPLAEQEWKPSLVSEIGGEDTRNGGRGDEDEELYPGQYYQDPVTLPMVQRDEYDSIMAVVYDHGAVDYSDESTSPTILPRLEAVQEEEEEEEESEISSTVRHQSQAGEADYEWEQVNSAISDPFADPELELKHRQSSASSSPMVISPLSSSKLSNPALIKPKEPNRLCGEGIYNAGLSPSSADIDSKPSFDPYTLYTHHPNHNPSSSPSPYLLLHPPLRPKLTGSLTDFVSSSSLPSGPPNLPAITVTPIASPGESIDSYHPDGLLDPVLLEARSLQSEGGPRGEVSSESLVDYVDYSRRISSTPARTTTNYLGPDSGPIEHPALVDFKSGLTITNGYGHVFERSASSIHEGSHVLKLCMRPPETPSTAPGDVLYSLRPTPLPPSMNIILFGSTGCGKSSIINMLLGHDAAPTSSGAVGCTFENSVYVTRMEEKEYRIYDTTGLDEGDAGTVVSKDALVKLYKLLRNLEDGIALLVYCMRGPRITEALQRNYIVFYDGFCQKKVPIVLAVTALEDQEPDMESWWTENKDAFQKYGMEFSGHACITATRGKKMRNGEFRNQAEYSESQVVMRDLIVKHCQGVQPWKLPTRTWFISIVDWIWRHFFNWTASLDIMSSLYEVLRKFLPEKDARDIVDQVDSL</sequence>
<dbReference type="AlphaFoldDB" id="A0A9W9E177"/>
<feature type="domain" description="G" evidence="3">
    <location>
        <begin position="453"/>
        <end position="540"/>
    </location>
</feature>
<feature type="region of interest" description="Disordered" evidence="1">
    <location>
        <begin position="80"/>
        <end position="99"/>
    </location>
</feature>
<keyword evidence="2" id="KW-1133">Transmembrane helix</keyword>
<gene>
    <name evidence="4" type="ORF">C8J55DRAFT_568388</name>
</gene>
<keyword evidence="2" id="KW-0472">Membrane</keyword>
<reference evidence="4" key="1">
    <citation type="submission" date="2022-08" db="EMBL/GenBank/DDBJ databases">
        <authorList>
            <consortium name="DOE Joint Genome Institute"/>
            <person name="Min B."/>
            <person name="Riley R."/>
            <person name="Sierra-Patev S."/>
            <person name="Naranjo-Ortiz M."/>
            <person name="Looney B."/>
            <person name="Konkel Z."/>
            <person name="Slot J.C."/>
            <person name="Sakamoto Y."/>
            <person name="Steenwyk J.L."/>
            <person name="Rokas A."/>
            <person name="Carro J."/>
            <person name="Camarero S."/>
            <person name="Ferreira P."/>
            <person name="Molpeceres G."/>
            <person name="Ruiz-Duenas F.J."/>
            <person name="Serrano A."/>
            <person name="Henrissat B."/>
            <person name="Drula E."/>
            <person name="Hughes K.W."/>
            <person name="Mata J.L."/>
            <person name="Ishikawa N.K."/>
            <person name="Vargas-Isla R."/>
            <person name="Ushijima S."/>
            <person name="Smith C.A."/>
            <person name="Ahrendt S."/>
            <person name="Andreopoulos W."/>
            <person name="He G."/>
            <person name="Labutti K."/>
            <person name="Lipzen A."/>
            <person name="Ng V."/>
            <person name="Sandor L."/>
            <person name="Barry K."/>
            <person name="Martinez A.T."/>
            <person name="Xiao Y."/>
            <person name="Gibbons J.G."/>
            <person name="Terashima K."/>
            <person name="Hibbett D.S."/>
            <person name="Grigoriev I.V."/>
        </authorList>
    </citation>
    <scope>NUCLEOTIDE SEQUENCE</scope>
    <source>
        <strain evidence="4">Sp2 HRB7682 ss15</strain>
    </source>
</reference>
<dbReference type="Gene3D" id="3.40.50.300">
    <property type="entry name" value="P-loop containing nucleotide triphosphate hydrolases"/>
    <property type="match status" value="1"/>
</dbReference>
<dbReference type="InterPro" id="IPR006073">
    <property type="entry name" value="GTP-bd"/>
</dbReference>
<dbReference type="EMBL" id="JANVFS010000001">
    <property type="protein sequence ID" value="KAJ4495951.1"/>
    <property type="molecule type" value="Genomic_DNA"/>
</dbReference>
<comment type="caution">
    <text evidence="4">The sequence shown here is derived from an EMBL/GenBank/DDBJ whole genome shotgun (WGS) entry which is preliminary data.</text>
</comment>
<protein>
    <recommendedName>
        <fullName evidence="3">G domain-containing protein</fullName>
    </recommendedName>
</protein>
<evidence type="ECO:0000313" key="5">
    <source>
        <dbReference type="Proteomes" id="UP001150238"/>
    </source>
</evidence>
<feature type="compositionally biased region" description="Low complexity" evidence="1">
    <location>
        <begin position="201"/>
        <end position="216"/>
    </location>
</feature>
<dbReference type="Proteomes" id="UP001150238">
    <property type="component" value="Unassembled WGS sequence"/>
</dbReference>
<keyword evidence="2" id="KW-0812">Transmembrane</keyword>
<name>A0A9W9E177_9AGAR</name>
<dbReference type="GO" id="GO:0005525">
    <property type="term" value="F:GTP binding"/>
    <property type="evidence" value="ECO:0007669"/>
    <property type="project" value="InterPro"/>
</dbReference>
<feature type="transmembrane region" description="Helical" evidence="2">
    <location>
        <begin position="6"/>
        <end position="30"/>
    </location>
</feature>
<evidence type="ECO:0000313" key="4">
    <source>
        <dbReference type="EMBL" id="KAJ4495951.1"/>
    </source>
</evidence>
<evidence type="ECO:0000256" key="2">
    <source>
        <dbReference type="SAM" id="Phobius"/>
    </source>
</evidence>
<evidence type="ECO:0000259" key="3">
    <source>
        <dbReference type="Pfam" id="PF01926"/>
    </source>
</evidence>
<dbReference type="InterPro" id="IPR027417">
    <property type="entry name" value="P-loop_NTPase"/>
</dbReference>
<feature type="region of interest" description="Disordered" evidence="1">
    <location>
        <begin position="148"/>
        <end position="175"/>
    </location>
</feature>